<evidence type="ECO:0000313" key="7">
    <source>
        <dbReference type="EMBL" id="SNS63613.1"/>
    </source>
</evidence>
<evidence type="ECO:0000256" key="2">
    <source>
        <dbReference type="ARBA" id="ARBA00005272"/>
    </source>
</evidence>
<proteinExistence type="inferred from homology"/>
<dbReference type="AlphaFoldDB" id="A0A239G560"/>
<evidence type="ECO:0000256" key="1">
    <source>
        <dbReference type="ARBA" id="ARBA00001974"/>
    </source>
</evidence>
<dbReference type="PRINTS" id="PR00411">
    <property type="entry name" value="PNDRDTASEI"/>
</dbReference>
<sequence length="441" mass="47661">MNPSTGHRIVIVGGGAGGLELATRLGDKLGRKGRAEIVLVDRSPTHLWKPLLHEVAAGSLDIHAHQVEYIAQARWHHFEFQQGALIGLDRERKQLRVAASLDEDGIEILPEREIAYDTLVLAIGSVTNFFNTTGAAEHAIALDTVPQAERFRRRLIAACMRAQNRLGEHAGESNPQVDVVIIGGGATGVELSAELRNTAQVLRAYGLHQLDPVKDVKLTVIEAGPRLLGPLPERVSKATTELLHSMNIGVMTSERVTEVREDAVLTQSGKRVPADLVVWAAGIKAPEVLSTLGLPLSRLGQVEVKQTLQTPSDSSIFAFGDCASCPSPDDGKPVPPRAQAAHQQAAFLFKALQLHLAGKPLPEFKFSDLGSLVSLGRVSAVGNLMGNLVGGSLLIDGLIARVLYASLYRMHVLALRGAMRMVVDTVVQWLRQRTTPRVKLH</sequence>
<feature type="domain" description="FAD/NAD(P)-binding" evidence="6">
    <location>
        <begin position="8"/>
        <end position="345"/>
    </location>
</feature>
<dbReference type="InterPro" id="IPR036188">
    <property type="entry name" value="FAD/NAD-bd_sf"/>
</dbReference>
<dbReference type="PRINTS" id="PR00368">
    <property type="entry name" value="FADPNR"/>
</dbReference>
<dbReference type="PANTHER" id="PTHR42913:SF3">
    <property type="entry name" value="64 KDA MITOCHONDRIAL NADH DEHYDROGENASE (EUROFUNG)"/>
    <property type="match status" value="1"/>
</dbReference>
<dbReference type="Proteomes" id="UP000198284">
    <property type="component" value="Unassembled WGS sequence"/>
</dbReference>
<dbReference type="RefSeq" id="WP_089399066.1">
    <property type="nucleotide sequence ID" value="NZ_FZOT01000004.1"/>
</dbReference>
<keyword evidence="3" id="KW-0285">Flavoprotein</keyword>
<comment type="similarity">
    <text evidence="2">Belongs to the NADH dehydrogenase family.</text>
</comment>
<dbReference type="SUPFAM" id="SSF51905">
    <property type="entry name" value="FAD/NAD(P)-binding domain"/>
    <property type="match status" value="1"/>
</dbReference>
<organism evidence="7 8">
    <name type="scientific">Noviherbaspirillum humi</name>
    <dbReference type="NCBI Taxonomy" id="1688639"/>
    <lineage>
        <taxon>Bacteria</taxon>
        <taxon>Pseudomonadati</taxon>
        <taxon>Pseudomonadota</taxon>
        <taxon>Betaproteobacteria</taxon>
        <taxon>Burkholderiales</taxon>
        <taxon>Oxalobacteraceae</taxon>
        <taxon>Noviherbaspirillum</taxon>
    </lineage>
</organism>
<evidence type="ECO:0000256" key="5">
    <source>
        <dbReference type="ARBA" id="ARBA00023002"/>
    </source>
</evidence>
<dbReference type="EMBL" id="FZOT01000004">
    <property type="protein sequence ID" value="SNS63613.1"/>
    <property type="molecule type" value="Genomic_DNA"/>
</dbReference>
<dbReference type="Gene3D" id="3.50.50.100">
    <property type="match status" value="1"/>
</dbReference>
<dbReference type="GO" id="GO:0003955">
    <property type="term" value="F:NAD(P)H dehydrogenase (quinone) activity"/>
    <property type="evidence" value="ECO:0007669"/>
    <property type="project" value="TreeGrafter"/>
</dbReference>
<dbReference type="PANTHER" id="PTHR42913">
    <property type="entry name" value="APOPTOSIS-INDUCING FACTOR 1"/>
    <property type="match status" value="1"/>
</dbReference>
<gene>
    <name evidence="7" type="ORF">SAMN06265795_104232</name>
</gene>
<evidence type="ECO:0000256" key="3">
    <source>
        <dbReference type="ARBA" id="ARBA00022630"/>
    </source>
</evidence>
<keyword evidence="8" id="KW-1185">Reference proteome</keyword>
<keyword evidence="4" id="KW-0274">FAD</keyword>
<evidence type="ECO:0000256" key="4">
    <source>
        <dbReference type="ARBA" id="ARBA00022827"/>
    </source>
</evidence>
<dbReference type="InterPro" id="IPR051169">
    <property type="entry name" value="NADH-Q_oxidoreductase"/>
</dbReference>
<protein>
    <submittedName>
        <fullName evidence="7">NADH dehydrogenase</fullName>
    </submittedName>
</protein>
<dbReference type="OrthoDB" id="9781621at2"/>
<evidence type="ECO:0000313" key="8">
    <source>
        <dbReference type="Proteomes" id="UP000198284"/>
    </source>
</evidence>
<dbReference type="Pfam" id="PF07992">
    <property type="entry name" value="Pyr_redox_2"/>
    <property type="match status" value="1"/>
</dbReference>
<dbReference type="InterPro" id="IPR023753">
    <property type="entry name" value="FAD/NAD-binding_dom"/>
</dbReference>
<comment type="cofactor">
    <cofactor evidence="1">
        <name>FAD</name>
        <dbReference type="ChEBI" id="CHEBI:57692"/>
    </cofactor>
</comment>
<reference evidence="7 8" key="1">
    <citation type="submission" date="2017-06" db="EMBL/GenBank/DDBJ databases">
        <authorList>
            <person name="Kim H.J."/>
            <person name="Triplett B.A."/>
        </authorList>
    </citation>
    <scope>NUCLEOTIDE SEQUENCE [LARGE SCALE GENOMIC DNA]</scope>
    <source>
        <strain evidence="7 8">U15</strain>
    </source>
</reference>
<keyword evidence="5" id="KW-0560">Oxidoreductase</keyword>
<dbReference type="GO" id="GO:0019646">
    <property type="term" value="P:aerobic electron transport chain"/>
    <property type="evidence" value="ECO:0007669"/>
    <property type="project" value="TreeGrafter"/>
</dbReference>
<accession>A0A239G560</accession>
<name>A0A239G560_9BURK</name>
<evidence type="ECO:0000259" key="6">
    <source>
        <dbReference type="Pfam" id="PF07992"/>
    </source>
</evidence>